<dbReference type="EMBL" id="LAZR01021970">
    <property type="protein sequence ID" value="KKL83468.1"/>
    <property type="molecule type" value="Genomic_DNA"/>
</dbReference>
<dbReference type="AlphaFoldDB" id="A0A0F9FB54"/>
<accession>A0A0F9FB54</accession>
<proteinExistence type="predicted"/>
<comment type="caution">
    <text evidence="1">The sequence shown here is derived from an EMBL/GenBank/DDBJ whole genome shotgun (WGS) entry which is preliminary data.</text>
</comment>
<reference evidence="1" key="1">
    <citation type="journal article" date="2015" name="Nature">
        <title>Complex archaea that bridge the gap between prokaryotes and eukaryotes.</title>
        <authorList>
            <person name="Spang A."/>
            <person name="Saw J.H."/>
            <person name="Jorgensen S.L."/>
            <person name="Zaremba-Niedzwiedzka K."/>
            <person name="Martijn J."/>
            <person name="Lind A.E."/>
            <person name="van Eijk R."/>
            <person name="Schleper C."/>
            <person name="Guy L."/>
            <person name="Ettema T.J."/>
        </authorList>
    </citation>
    <scope>NUCLEOTIDE SEQUENCE</scope>
</reference>
<gene>
    <name evidence="1" type="ORF">LCGC14_1974440</name>
</gene>
<sequence length="127" mass="14373">MTPPQQPPIGGFAPGRIQLSLFIRDYLTSNSDSYAMQIYTAYKTAVLAQPKHRGKGPRKVSSYHSFLGHMFMLRQLGLISYLRDPAGEIESEEAENRPYLAPKHFLQAVPEKLSDIAWQNPHRALYG</sequence>
<protein>
    <submittedName>
        <fullName evidence="1">Uncharacterized protein</fullName>
    </submittedName>
</protein>
<organism evidence="1">
    <name type="scientific">marine sediment metagenome</name>
    <dbReference type="NCBI Taxonomy" id="412755"/>
    <lineage>
        <taxon>unclassified sequences</taxon>
        <taxon>metagenomes</taxon>
        <taxon>ecological metagenomes</taxon>
    </lineage>
</organism>
<name>A0A0F9FB54_9ZZZZ</name>
<evidence type="ECO:0000313" key="1">
    <source>
        <dbReference type="EMBL" id="KKL83468.1"/>
    </source>
</evidence>